<dbReference type="InterPro" id="IPR011990">
    <property type="entry name" value="TPR-like_helical_dom_sf"/>
</dbReference>
<dbReference type="PANTHER" id="PTHR45011:SF1">
    <property type="entry name" value="DAP3-BINDING CELL DEATH ENHANCER 1"/>
    <property type="match status" value="1"/>
</dbReference>
<dbReference type="KEGG" id="ngr:NAEGRDRAFT_80591"/>
<accession>D2VMW5</accession>
<dbReference type="VEuPathDB" id="AmoebaDB:NAEGRDRAFT_80591"/>
<organism evidence="2">
    <name type="scientific">Naegleria gruberi</name>
    <name type="common">Amoeba</name>
    <dbReference type="NCBI Taxonomy" id="5762"/>
    <lineage>
        <taxon>Eukaryota</taxon>
        <taxon>Discoba</taxon>
        <taxon>Heterolobosea</taxon>
        <taxon>Tetramitia</taxon>
        <taxon>Eutetramitia</taxon>
        <taxon>Vahlkampfiidae</taxon>
        <taxon>Naegleria</taxon>
    </lineage>
</organism>
<evidence type="ECO:0000313" key="1">
    <source>
        <dbReference type="EMBL" id="EFC41893.1"/>
    </source>
</evidence>
<dbReference type="SUPFAM" id="SSF81901">
    <property type="entry name" value="HCP-like"/>
    <property type="match status" value="1"/>
</dbReference>
<evidence type="ECO:0000313" key="2">
    <source>
        <dbReference type="Proteomes" id="UP000006671"/>
    </source>
</evidence>
<sequence length="286" mass="32546">MCNSSAMQGVLELDMNNYDLSPEDLQHVLSCKNFTSLEILELKGKSIDFDTFRNLLPKASFLSSLNVFTLPSIKGGSCQEQVDLFVEIADTHSPLFFRKAGNIMYANKMNSKGFDLYLKAAELGHSLSQYSIGREFEFRKDYNEAFKWFSKASQQGIVKSQCKLGSFYAKGKGTEKNVRKAFEWTIKAAKKGHVRAQYNLSILFRVEPGYEDKEMKIFWLEKAAQQDHPRAINDLGVSLTCGDEFEDLERALELFKRAESLGVKVASVNKLNLLEEMEDRYDSSDE</sequence>
<dbReference type="GeneID" id="8851537"/>
<dbReference type="SMART" id="SM00671">
    <property type="entry name" value="SEL1"/>
    <property type="match status" value="5"/>
</dbReference>
<dbReference type="EMBL" id="GG738883">
    <property type="protein sequence ID" value="EFC41893.1"/>
    <property type="molecule type" value="Genomic_DNA"/>
</dbReference>
<keyword evidence="2" id="KW-1185">Reference proteome</keyword>
<reference evidence="1 2" key="1">
    <citation type="journal article" date="2010" name="Cell">
        <title>The genome of Naegleria gruberi illuminates early eukaryotic versatility.</title>
        <authorList>
            <person name="Fritz-Laylin L.K."/>
            <person name="Prochnik S.E."/>
            <person name="Ginger M.L."/>
            <person name="Dacks J.B."/>
            <person name="Carpenter M.L."/>
            <person name="Field M.C."/>
            <person name="Kuo A."/>
            <person name="Paredez A."/>
            <person name="Chapman J."/>
            <person name="Pham J."/>
            <person name="Shu S."/>
            <person name="Neupane R."/>
            <person name="Cipriano M."/>
            <person name="Mancuso J."/>
            <person name="Tu H."/>
            <person name="Salamov A."/>
            <person name="Lindquist E."/>
            <person name="Shapiro H."/>
            <person name="Lucas S."/>
            <person name="Grigoriev I.V."/>
            <person name="Cande W.Z."/>
            <person name="Fulton C."/>
            <person name="Rokhsar D.S."/>
            <person name="Dawson S.C."/>
        </authorList>
    </citation>
    <scope>NUCLEOTIDE SEQUENCE [LARGE SCALE GENOMIC DNA]</scope>
    <source>
        <strain evidence="1 2">NEG-M</strain>
    </source>
</reference>
<dbReference type="InterPro" id="IPR006597">
    <property type="entry name" value="Sel1-like"/>
</dbReference>
<dbReference type="OrthoDB" id="2384430at2759"/>
<dbReference type="Proteomes" id="UP000006671">
    <property type="component" value="Unassembled WGS sequence"/>
</dbReference>
<dbReference type="InterPro" id="IPR052748">
    <property type="entry name" value="ISR_Activator"/>
</dbReference>
<dbReference type="InParanoid" id="D2VMW5"/>
<dbReference type="PANTHER" id="PTHR45011">
    <property type="entry name" value="DAP3-BINDING CELL DEATH ENHANCER 1"/>
    <property type="match status" value="1"/>
</dbReference>
<gene>
    <name evidence="1" type="ORF">NAEGRDRAFT_80591</name>
</gene>
<proteinExistence type="predicted"/>
<dbReference type="Gene3D" id="1.25.40.10">
    <property type="entry name" value="Tetratricopeptide repeat domain"/>
    <property type="match status" value="1"/>
</dbReference>
<dbReference type="eggNOG" id="KOG1550">
    <property type="taxonomic scope" value="Eukaryota"/>
</dbReference>
<dbReference type="STRING" id="5762.D2VMW5"/>
<dbReference type="RefSeq" id="XP_002674637.1">
    <property type="nucleotide sequence ID" value="XM_002674591.1"/>
</dbReference>
<name>D2VMW5_NAEGR</name>
<dbReference type="AlphaFoldDB" id="D2VMW5"/>
<protein>
    <submittedName>
        <fullName evidence="1">Sel1-like repeat domain-containing protein</fullName>
    </submittedName>
</protein>
<dbReference type="Pfam" id="PF08238">
    <property type="entry name" value="Sel1"/>
    <property type="match status" value="5"/>
</dbReference>